<keyword evidence="3" id="KW-1185">Reference proteome</keyword>
<name>A0AA40I6Y3_CNENI</name>
<organism evidence="2 3">
    <name type="scientific">Cnephaeus nilssonii</name>
    <name type="common">Northern bat</name>
    <name type="synonym">Eptesicus nilssonii</name>
    <dbReference type="NCBI Taxonomy" id="3371016"/>
    <lineage>
        <taxon>Eukaryota</taxon>
        <taxon>Metazoa</taxon>
        <taxon>Chordata</taxon>
        <taxon>Craniata</taxon>
        <taxon>Vertebrata</taxon>
        <taxon>Euteleostomi</taxon>
        <taxon>Mammalia</taxon>
        <taxon>Eutheria</taxon>
        <taxon>Laurasiatheria</taxon>
        <taxon>Chiroptera</taxon>
        <taxon>Yangochiroptera</taxon>
        <taxon>Vespertilionidae</taxon>
        <taxon>Cnephaeus</taxon>
    </lineage>
</organism>
<comment type="caution">
    <text evidence="2">The sequence shown here is derived from an EMBL/GenBank/DDBJ whole genome shotgun (WGS) entry which is preliminary data.</text>
</comment>
<feature type="compositionally biased region" description="Basic residues" evidence="1">
    <location>
        <begin position="109"/>
        <end position="119"/>
    </location>
</feature>
<accession>A0AA40I6Y3</accession>
<feature type="compositionally biased region" description="Basic and acidic residues" evidence="1">
    <location>
        <begin position="34"/>
        <end position="45"/>
    </location>
</feature>
<dbReference type="AlphaFoldDB" id="A0AA40I6Y3"/>
<reference evidence="2" key="1">
    <citation type="submission" date="2023-06" db="EMBL/GenBank/DDBJ databases">
        <title>Reference genome for the Northern bat (Eptesicus nilssonii), a most northern bat species.</title>
        <authorList>
            <person name="Laine V.N."/>
            <person name="Pulliainen A.T."/>
            <person name="Lilley T.M."/>
        </authorList>
    </citation>
    <scope>NUCLEOTIDE SEQUENCE</scope>
    <source>
        <strain evidence="2">BLF_Eptnil</strain>
        <tissue evidence="2">Kidney</tissue>
    </source>
</reference>
<dbReference type="Proteomes" id="UP001177744">
    <property type="component" value="Unassembled WGS sequence"/>
</dbReference>
<evidence type="ECO:0000313" key="3">
    <source>
        <dbReference type="Proteomes" id="UP001177744"/>
    </source>
</evidence>
<gene>
    <name evidence="2" type="ORF">QTO34_014735</name>
</gene>
<protein>
    <submittedName>
        <fullName evidence="2">Uncharacterized protein</fullName>
    </submittedName>
</protein>
<evidence type="ECO:0000256" key="1">
    <source>
        <dbReference type="SAM" id="MobiDB-lite"/>
    </source>
</evidence>
<evidence type="ECO:0000313" key="2">
    <source>
        <dbReference type="EMBL" id="KAK1344170.1"/>
    </source>
</evidence>
<dbReference type="EMBL" id="JAULJE010000004">
    <property type="protein sequence ID" value="KAK1344170.1"/>
    <property type="molecule type" value="Genomic_DNA"/>
</dbReference>
<feature type="region of interest" description="Disordered" evidence="1">
    <location>
        <begin position="34"/>
        <end position="119"/>
    </location>
</feature>
<proteinExistence type="predicted"/>
<sequence>MIRLPSSALTAEELKDADSRNIGTMIAPLHFLEVKLGKRPQPEKSELDEEEERRKSPDPDPDPDPDARLEKGTVPGPAVPTHRDPAQSCPEWQPGCILAGPAGGAVGTRRGRPSKAHTH</sequence>